<reference evidence="3" key="1">
    <citation type="submission" date="2015-05" db="EMBL/GenBank/DDBJ databases">
        <authorList>
            <consortium name="Pathogen Informatics"/>
        </authorList>
    </citation>
    <scope>NUCLEOTIDE SEQUENCE [LARGE SCALE GENOMIC DNA]</scope>
    <source>
        <strain evidence="3">L1-83</strain>
    </source>
</reference>
<dbReference type="Gene3D" id="1.20.1420.60">
    <property type="match status" value="1"/>
</dbReference>
<evidence type="ECO:0000313" key="3">
    <source>
        <dbReference type="Proteomes" id="UP000049828"/>
    </source>
</evidence>
<dbReference type="Proteomes" id="UP000049828">
    <property type="component" value="Unassembled WGS sequence"/>
</dbReference>
<name>A0A0M6WAS0_9FIRM</name>
<protein>
    <recommendedName>
        <fullName evidence="1">DNA mimic protein DMP19 C-terminal domain-containing protein</fullName>
    </recommendedName>
</protein>
<evidence type="ECO:0000313" key="2">
    <source>
        <dbReference type="EMBL" id="CRL32000.1"/>
    </source>
</evidence>
<dbReference type="EMBL" id="CVRS01000002">
    <property type="protein sequence ID" value="CRL32000.1"/>
    <property type="molecule type" value="Genomic_DNA"/>
</dbReference>
<organism evidence="2 3">
    <name type="scientific">Roseburia inulinivorans</name>
    <dbReference type="NCBI Taxonomy" id="360807"/>
    <lineage>
        <taxon>Bacteria</taxon>
        <taxon>Bacillati</taxon>
        <taxon>Bacillota</taxon>
        <taxon>Clostridia</taxon>
        <taxon>Lachnospirales</taxon>
        <taxon>Lachnospiraceae</taxon>
        <taxon>Roseburia</taxon>
    </lineage>
</organism>
<dbReference type="InterPro" id="IPR025402">
    <property type="entry name" value="DMP19_C"/>
</dbReference>
<sequence>MDINNGGFIQFFCNWGFQCFCYAMRGLKRIDDTSLYELLADTYYDVLEKFKDDTRLTEYWDIPEYLTDEDEERLNTADTQFYKTECEHFTKMAYEYYHQTLKKTVTPIDT</sequence>
<accession>A0A0M6WAS0</accession>
<dbReference type="AlphaFoldDB" id="A0A0M6WAS0"/>
<keyword evidence="3" id="KW-1185">Reference proteome</keyword>
<feature type="domain" description="DNA mimic protein DMP19 C-terminal" evidence="1">
    <location>
        <begin position="2"/>
        <end position="96"/>
    </location>
</feature>
<gene>
    <name evidence="2" type="ORF">RIL183_12191</name>
</gene>
<evidence type="ECO:0000259" key="1">
    <source>
        <dbReference type="Pfam" id="PF14300"/>
    </source>
</evidence>
<proteinExistence type="predicted"/>
<dbReference type="Pfam" id="PF14300">
    <property type="entry name" value="DMP19"/>
    <property type="match status" value="1"/>
</dbReference>